<keyword evidence="1" id="KW-0732">Signal</keyword>
<evidence type="ECO:0008006" key="4">
    <source>
        <dbReference type="Google" id="ProtNLM"/>
    </source>
</evidence>
<evidence type="ECO:0000313" key="2">
    <source>
        <dbReference type="EMBL" id="GAA2773601.1"/>
    </source>
</evidence>
<sequence>MAAVGISTAALTSVVAAVPAQAAQARPDTVYADCTVGDYGKNHDGVWISCGDVVGGQARGRADCKAAPDIYTDWVGAWTYAQNGFCWFSMRGAVMETRAH</sequence>
<gene>
    <name evidence="2" type="ORF">GCM10010521_59760</name>
</gene>
<dbReference type="Proteomes" id="UP001500893">
    <property type="component" value="Unassembled WGS sequence"/>
</dbReference>
<organism evidence="2 3">
    <name type="scientific">Streptomyces rameus</name>
    <dbReference type="NCBI Taxonomy" id="68261"/>
    <lineage>
        <taxon>Bacteria</taxon>
        <taxon>Bacillati</taxon>
        <taxon>Actinomycetota</taxon>
        <taxon>Actinomycetes</taxon>
        <taxon>Kitasatosporales</taxon>
        <taxon>Streptomycetaceae</taxon>
        <taxon>Streptomyces</taxon>
    </lineage>
</organism>
<dbReference type="EMBL" id="BAAAVM010000115">
    <property type="protein sequence ID" value="GAA2773601.1"/>
    <property type="molecule type" value="Genomic_DNA"/>
</dbReference>
<comment type="caution">
    <text evidence="2">The sequence shown here is derived from an EMBL/GenBank/DDBJ whole genome shotgun (WGS) entry which is preliminary data.</text>
</comment>
<evidence type="ECO:0000313" key="3">
    <source>
        <dbReference type="Proteomes" id="UP001500893"/>
    </source>
</evidence>
<feature type="chain" id="PRO_5045668399" description="Secreted protein" evidence="1">
    <location>
        <begin position="23"/>
        <end position="100"/>
    </location>
</feature>
<keyword evidence="3" id="KW-1185">Reference proteome</keyword>
<feature type="signal peptide" evidence="1">
    <location>
        <begin position="1"/>
        <end position="22"/>
    </location>
</feature>
<accession>A0ABN3V1M2</accession>
<protein>
    <recommendedName>
        <fullName evidence="4">Secreted protein</fullName>
    </recommendedName>
</protein>
<reference evidence="2 3" key="1">
    <citation type="journal article" date="2019" name="Int. J. Syst. Evol. Microbiol.">
        <title>The Global Catalogue of Microorganisms (GCM) 10K type strain sequencing project: providing services to taxonomists for standard genome sequencing and annotation.</title>
        <authorList>
            <consortium name="The Broad Institute Genomics Platform"/>
            <consortium name="The Broad Institute Genome Sequencing Center for Infectious Disease"/>
            <person name="Wu L."/>
            <person name="Ma J."/>
        </authorList>
    </citation>
    <scope>NUCLEOTIDE SEQUENCE [LARGE SCALE GENOMIC DNA]</scope>
    <source>
        <strain evidence="2 3">JCM 11574</strain>
    </source>
</reference>
<dbReference type="RefSeq" id="WP_345057707.1">
    <property type="nucleotide sequence ID" value="NZ_BAAAVM010000115.1"/>
</dbReference>
<evidence type="ECO:0000256" key="1">
    <source>
        <dbReference type="SAM" id="SignalP"/>
    </source>
</evidence>
<proteinExistence type="predicted"/>
<name>A0ABN3V1M2_9ACTN</name>